<proteinExistence type="predicted"/>
<sequence>MVKREQIILKFTSNYPKIFQNIPKFTSYINNHLGRESQSGFYLETFSNGLLYIYDSFEIFILMHSHFSREELREFEQSAGIILDPNKLLEGVLSSNRFPQEGIDFQFDFIFDQEQHSEVKNYIQRFYSINLENQIEFVENTEHDLVIRFLSFEGIYNYLKIISLMMNGLLKKSGSKNQN</sequence>
<gene>
    <name evidence="1" type="ORF">NEF87_002951</name>
</gene>
<reference evidence="1" key="1">
    <citation type="submission" date="2022-09" db="EMBL/GenBank/DDBJ databases">
        <title>Actin cytoskeleton and complex cell architecture in an #Asgard archaeon.</title>
        <authorList>
            <person name="Ponce Toledo R.I."/>
            <person name="Schleper C."/>
            <person name="Rodrigues Oliveira T."/>
            <person name="Wollweber F."/>
            <person name="Xu J."/>
            <person name="Rittmann S."/>
            <person name="Klingl A."/>
            <person name="Pilhofer M."/>
        </authorList>
    </citation>
    <scope>NUCLEOTIDE SEQUENCE</scope>
    <source>
        <strain evidence="1">B-35</strain>
    </source>
</reference>
<name>A0ABY6HVQ7_9ARCH</name>
<protein>
    <submittedName>
        <fullName evidence="1">Uncharacterized protein</fullName>
    </submittedName>
</protein>
<keyword evidence="2" id="KW-1185">Reference proteome</keyword>
<evidence type="ECO:0000313" key="2">
    <source>
        <dbReference type="Proteomes" id="UP001208689"/>
    </source>
</evidence>
<dbReference type="EMBL" id="CP104013">
    <property type="protein sequence ID" value="UYP46666.1"/>
    <property type="molecule type" value="Genomic_DNA"/>
</dbReference>
<evidence type="ECO:0000313" key="1">
    <source>
        <dbReference type="EMBL" id="UYP46666.1"/>
    </source>
</evidence>
<dbReference type="Proteomes" id="UP001208689">
    <property type="component" value="Chromosome"/>
</dbReference>
<organism evidence="1 2">
    <name type="scientific">Candidatus Lokiarchaeum ossiferum</name>
    <dbReference type="NCBI Taxonomy" id="2951803"/>
    <lineage>
        <taxon>Archaea</taxon>
        <taxon>Promethearchaeati</taxon>
        <taxon>Promethearchaeota</taxon>
        <taxon>Promethearchaeia</taxon>
        <taxon>Promethearchaeales</taxon>
        <taxon>Promethearchaeaceae</taxon>
        <taxon>Candidatus Lokiarchaeum</taxon>
    </lineage>
</organism>
<accession>A0ABY6HVQ7</accession>